<evidence type="ECO:0000256" key="6">
    <source>
        <dbReference type="ARBA" id="ARBA00022989"/>
    </source>
</evidence>
<feature type="transmembrane region" description="Helical" evidence="10">
    <location>
        <begin position="69"/>
        <end position="88"/>
    </location>
</feature>
<accession>A0AA39C458</accession>
<protein>
    <recommendedName>
        <fullName evidence="13">7tm 6 domain containing protein</fullName>
    </recommendedName>
</protein>
<dbReference type="GO" id="GO:0005886">
    <property type="term" value="C:plasma membrane"/>
    <property type="evidence" value="ECO:0007669"/>
    <property type="project" value="UniProtKB-SubCell"/>
</dbReference>
<dbReference type="GO" id="GO:0004984">
    <property type="term" value="F:olfactory receptor activity"/>
    <property type="evidence" value="ECO:0007669"/>
    <property type="project" value="InterPro"/>
</dbReference>
<evidence type="ECO:0000313" key="12">
    <source>
        <dbReference type="Proteomes" id="UP001168990"/>
    </source>
</evidence>
<dbReference type="GO" id="GO:0007165">
    <property type="term" value="P:signal transduction"/>
    <property type="evidence" value="ECO:0007669"/>
    <property type="project" value="UniProtKB-KW"/>
</dbReference>
<evidence type="ECO:0008006" key="13">
    <source>
        <dbReference type="Google" id="ProtNLM"/>
    </source>
</evidence>
<dbReference type="PANTHER" id="PTHR21137:SF35">
    <property type="entry name" value="ODORANT RECEPTOR 19A-RELATED"/>
    <property type="match status" value="1"/>
</dbReference>
<evidence type="ECO:0000256" key="3">
    <source>
        <dbReference type="ARBA" id="ARBA00022606"/>
    </source>
</evidence>
<reference evidence="11" key="2">
    <citation type="submission" date="2023-03" db="EMBL/GenBank/DDBJ databases">
        <authorList>
            <person name="Inwood S.N."/>
            <person name="Skelly J.G."/>
            <person name="Guhlin J."/>
            <person name="Harrop T.W.R."/>
            <person name="Goldson S.G."/>
            <person name="Dearden P.K."/>
        </authorList>
    </citation>
    <scope>NUCLEOTIDE SEQUENCE</scope>
    <source>
        <strain evidence="11">Irish</strain>
        <tissue evidence="11">Whole body</tissue>
    </source>
</reference>
<dbReference type="GO" id="GO:0005549">
    <property type="term" value="F:odorant binding"/>
    <property type="evidence" value="ECO:0007669"/>
    <property type="project" value="InterPro"/>
</dbReference>
<proteinExistence type="predicted"/>
<keyword evidence="2" id="KW-1003">Cell membrane</keyword>
<keyword evidence="3" id="KW-0716">Sensory transduction</keyword>
<keyword evidence="9" id="KW-0807">Transducer</keyword>
<reference evidence="11" key="1">
    <citation type="journal article" date="2023" name="bioRxiv">
        <title>Scaffold-level genome assemblies of two parasitoid biocontrol wasps reveal the parthenogenesis mechanism and an associated novel virus.</title>
        <authorList>
            <person name="Inwood S."/>
            <person name="Skelly J."/>
            <person name="Guhlin J."/>
            <person name="Harrop T."/>
            <person name="Goldson S."/>
            <person name="Dearden P."/>
        </authorList>
    </citation>
    <scope>NUCLEOTIDE SEQUENCE</scope>
    <source>
        <strain evidence="11">Irish</strain>
        <tissue evidence="11">Whole body</tissue>
    </source>
</reference>
<evidence type="ECO:0000256" key="2">
    <source>
        <dbReference type="ARBA" id="ARBA00022475"/>
    </source>
</evidence>
<organism evidence="11 12">
    <name type="scientific">Microctonus aethiopoides</name>
    <dbReference type="NCBI Taxonomy" id="144406"/>
    <lineage>
        <taxon>Eukaryota</taxon>
        <taxon>Metazoa</taxon>
        <taxon>Ecdysozoa</taxon>
        <taxon>Arthropoda</taxon>
        <taxon>Hexapoda</taxon>
        <taxon>Insecta</taxon>
        <taxon>Pterygota</taxon>
        <taxon>Neoptera</taxon>
        <taxon>Endopterygota</taxon>
        <taxon>Hymenoptera</taxon>
        <taxon>Apocrita</taxon>
        <taxon>Ichneumonoidea</taxon>
        <taxon>Braconidae</taxon>
        <taxon>Euphorinae</taxon>
        <taxon>Microctonus</taxon>
    </lineage>
</organism>
<dbReference type="AlphaFoldDB" id="A0AA39C458"/>
<keyword evidence="12" id="KW-1185">Reference proteome</keyword>
<keyword evidence="6 10" id="KW-1133">Transmembrane helix</keyword>
<evidence type="ECO:0000256" key="7">
    <source>
        <dbReference type="ARBA" id="ARBA00023136"/>
    </source>
</evidence>
<dbReference type="EMBL" id="JAQQBS010001594">
    <property type="protein sequence ID" value="KAK0157085.1"/>
    <property type="molecule type" value="Genomic_DNA"/>
</dbReference>
<dbReference type="Pfam" id="PF02949">
    <property type="entry name" value="7tm_6"/>
    <property type="match status" value="1"/>
</dbReference>
<sequence length="309" mass="35528">MEEFIGNSIVAMTLIGVCLKINTIVERRDTLSSAFALLFRTEIYRIKCEETKKFDIEGEKKSRLFAQSYGILMSISAAIMICSALMNISARVLPFNGWFPFKYDDTISFFVIFTYQIIIFIYVITIGPFTDTVICGGMIHCSNHLKILRYDIEYIVNYIKKYSTESNNFHETENIFIKNCIQYHLLIFEFSRRFNDIFSSVIFFQFSISTLTLCTSVQTLTTLSFMSSEFITVTSYVACMLAQIFVLCWYANEVTLNSLSIRTAVYNMDWYSLSLKTQTNLLLIIARASYPITFTGGPFVTLSLDSFVN</sequence>
<feature type="transmembrane region" description="Helical" evidence="10">
    <location>
        <begin position="197"/>
        <end position="218"/>
    </location>
</feature>
<evidence type="ECO:0000256" key="5">
    <source>
        <dbReference type="ARBA" id="ARBA00022725"/>
    </source>
</evidence>
<gene>
    <name evidence="11" type="ORF">PV328_011918</name>
</gene>
<comment type="subcellular location">
    <subcellularLocation>
        <location evidence="1">Cell membrane</location>
        <topology evidence="1">Multi-pass membrane protein</topology>
    </subcellularLocation>
</comment>
<comment type="caution">
    <text evidence="11">The sequence shown here is derived from an EMBL/GenBank/DDBJ whole genome shotgun (WGS) entry which is preliminary data.</text>
</comment>
<keyword evidence="7 10" id="KW-0472">Membrane</keyword>
<keyword evidence="4 10" id="KW-0812">Transmembrane</keyword>
<feature type="non-terminal residue" evidence="11">
    <location>
        <position position="1"/>
    </location>
</feature>
<name>A0AA39C458_9HYME</name>
<keyword evidence="5" id="KW-0552">Olfaction</keyword>
<dbReference type="InterPro" id="IPR004117">
    <property type="entry name" value="7tm6_olfct_rcpt"/>
</dbReference>
<feature type="transmembrane region" description="Helical" evidence="10">
    <location>
        <begin position="230"/>
        <end position="252"/>
    </location>
</feature>
<feature type="transmembrane region" description="Helical" evidence="10">
    <location>
        <begin position="108"/>
        <end position="129"/>
    </location>
</feature>
<keyword evidence="8" id="KW-0675">Receptor</keyword>
<dbReference type="Proteomes" id="UP001168990">
    <property type="component" value="Unassembled WGS sequence"/>
</dbReference>
<evidence type="ECO:0000256" key="8">
    <source>
        <dbReference type="ARBA" id="ARBA00023170"/>
    </source>
</evidence>
<evidence type="ECO:0000256" key="10">
    <source>
        <dbReference type="SAM" id="Phobius"/>
    </source>
</evidence>
<dbReference type="PANTHER" id="PTHR21137">
    <property type="entry name" value="ODORANT RECEPTOR"/>
    <property type="match status" value="1"/>
</dbReference>
<evidence type="ECO:0000256" key="4">
    <source>
        <dbReference type="ARBA" id="ARBA00022692"/>
    </source>
</evidence>
<evidence type="ECO:0000256" key="9">
    <source>
        <dbReference type="ARBA" id="ARBA00023224"/>
    </source>
</evidence>
<evidence type="ECO:0000256" key="1">
    <source>
        <dbReference type="ARBA" id="ARBA00004651"/>
    </source>
</evidence>
<evidence type="ECO:0000313" key="11">
    <source>
        <dbReference type="EMBL" id="KAK0157085.1"/>
    </source>
</evidence>